<evidence type="ECO:0000259" key="9">
    <source>
        <dbReference type="Pfam" id="PF01284"/>
    </source>
</evidence>
<dbReference type="OrthoDB" id="6224010at2759"/>
<evidence type="ECO:0000256" key="1">
    <source>
        <dbReference type="ARBA" id="ARBA00004141"/>
    </source>
</evidence>
<comment type="subcellular location">
    <subcellularLocation>
        <location evidence="1">Membrane</location>
        <topology evidence="1">Multi-pass membrane protein</topology>
    </subcellularLocation>
</comment>
<feature type="transmembrane region" description="Helical" evidence="8">
    <location>
        <begin position="52"/>
        <end position="69"/>
    </location>
</feature>
<feature type="compositionally biased region" description="Low complexity" evidence="7">
    <location>
        <begin position="268"/>
        <end position="314"/>
    </location>
</feature>
<feature type="region of interest" description="Disordered" evidence="7">
    <location>
        <begin position="206"/>
        <end position="345"/>
    </location>
</feature>
<keyword evidence="5 8" id="KW-0472">Membrane</keyword>
<accession>A0A084B8Y0</accession>
<evidence type="ECO:0000256" key="7">
    <source>
        <dbReference type="SAM" id="MobiDB-lite"/>
    </source>
</evidence>
<evidence type="ECO:0000256" key="4">
    <source>
        <dbReference type="ARBA" id="ARBA00022989"/>
    </source>
</evidence>
<dbReference type="PANTHER" id="PTHR37451">
    <property type="entry name" value="MARVEL DOMAIN"/>
    <property type="match status" value="1"/>
</dbReference>
<proteinExistence type="inferred from homology"/>
<feature type="transmembrane region" description="Helical" evidence="8">
    <location>
        <begin position="148"/>
        <end position="172"/>
    </location>
</feature>
<gene>
    <name evidence="10" type="ORF">S7711_02603</name>
</gene>
<evidence type="ECO:0000256" key="2">
    <source>
        <dbReference type="ARBA" id="ARBA00007347"/>
    </source>
</evidence>
<dbReference type="InterPro" id="IPR008253">
    <property type="entry name" value="Marvel"/>
</dbReference>
<organism evidence="10 11">
    <name type="scientific">Stachybotrys chartarum (strain CBS 109288 / IBT 7711)</name>
    <name type="common">Toxic black mold</name>
    <name type="synonym">Stilbospora chartarum</name>
    <dbReference type="NCBI Taxonomy" id="1280523"/>
    <lineage>
        <taxon>Eukaryota</taxon>
        <taxon>Fungi</taxon>
        <taxon>Dikarya</taxon>
        <taxon>Ascomycota</taxon>
        <taxon>Pezizomycotina</taxon>
        <taxon>Sordariomycetes</taxon>
        <taxon>Hypocreomycetidae</taxon>
        <taxon>Hypocreales</taxon>
        <taxon>Stachybotryaceae</taxon>
        <taxon>Stachybotrys</taxon>
    </lineage>
</organism>
<evidence type="ECO:0000256" key="8">
    <source>
        <dbReference type="SAM" id="Phobius"/>
    </source>
</evidence>
<feature type="compositionally biased region" description="Polar residues" evidence="7">
    <location>
        <begin position="240"/>
        <end position="252"/>
    </location>
</feature>
<keyword evidence="11" id="KW-1185">Reference proteome</keyword>
<comment type="similarity">
    <text evidence="2">Belongs to the CMC family.</text>
</comment>
<dbReference type="HOGENOM" id="CLU_497128_0_0_1"/>
<reference evidence="10 11" key="1">
    <citation type="journal article" date="2014" name="BMC Genomics">
        <title>Comparative genome sequencing reveals chemotype-specific gene clusters in the toxigenic black mold Stachybotrys.</title>
        <authorList>
            <person name="Semeiks J."/>
            <person name="Borek D."/>
            <person name="Otwinowski Z."/>
            <person name="Grishin N.V."/>
        </authorList>
    </citation>
    <scope>NUCLEOTIDE SEQUENCE [LARGE SCALE GENOMIC DNA]</scope>
    <source>
        <strain evidence="11">CBS 109288 / IBT 7711</strain>
    </source>
</reference>
<feature type="compositionally biased region" description="Basic and acidic residues" evidence="7">
    <location>
        <begin position="495"/>
        <end position="508"/>
    </location>
</feature>
<evidence type="ECO:0000313" key="10">
    <source>
        <dbReference type="EMBL" id="KEY74009.1"/>
    </source>
</evidence>
<dbReference type="Proteomes" id="UP000028045">
    <property type="component" value="Unassembled WGS sequence"/>
</dbReference>
<dbReference type="InterPro" id="IPR013892">
    <property type="entry name" value="Cyt_c_biogenesis_Cmc1-like"/>
</dbReference>
<evidence type="ECO:0000256" key="3">
    <source>
        <dbReference type="ARBA" id="ARBA00022692"/>
    </source>
</evidence>
<evidence type="ECO:0000256" key="5">
    <source>
        <dbReference type="ARBA" id="ARBA00023136"/>
    </source>
</evidence>
<dbReference type="Pfam" id="PF08583">
    <property type="entry name" value="Cmc1"/>
    <property type="match status" value="1"/>
</dbReference>
<dbReference type="PANTHER" id="PTHR37451:SF4">
    <property type="entry name" value="MARVEL DOMAIN-CONTAINING PROTEIN"/>
    <property type="match status" value="1"/>
</dbReference>
<keyword evidence="6" id="KW-1015">Disulfide bond</keyword>
<feature type="compositionally biased region" description="Low complexity" evidence="7">
    <location>
        <begin position="212"/>
        <end position="233"/>
    </location>
</feature>
<feature type="transmembrane region" description="Helical" evidence="8">
    <location>
        <begin position="28"/>
        <end position="46"/>
    </location>
</feature>
<dbReference type="Pfam" id="PF01284">
    <property type="entry name" value="MARVEL"/>
    <property type="match status" value="1"/>
</dbReference>
<dbReference type="AlphaFoldDB" id="A0A084B8Y0"/>
<sequence>MASTVEKGPKDHILQTPIWIKVIRGFQFLLAIIILALTARIVQGAYWDEPGLALATSILTWVIVAYALLTEMVAILHQGYHIFAVLALDGFMMILWLATFAAVAANRAQFRYSVSVSQCYDDGGLIDAVTCFRKRQENVILFESGQDMYSAVAGLGALVWLLFITTFAWTLVNYLRGRKEGRFPFTTASTTTPSTTENAYQMEPKVEQQPAGGPVQPQYPQSQYSEQYQGPPQEHYPQGQHLSQYSYQHSVSPQQQQGPYPPPPQPYAPAEGQQQYTQYPPQPYQQTSHTHTTSESHVVSPMQSQDLSHLSHQSELMGPEHGAAHTTASAAKTPSKPPRRTKRPALAAAWTSALAIVKYQSMAAMAAKAPDAASNGLSMPSPNPLPLSASQEAQVRDVYHARVRRICAEEIKAFAACAVGRTFTVAFACKDQHRAMNNCMKVHATREEHDAARQEWFSMRQERQRKREQKARMAAAQEEFMREWWDLPEDVRLSRKKSMEEQRREERIGGMPAANRPHIGESKER</sequence>
<keyword evidence="3 8" id="KW-0812">Transmembrane</keyword>
<dbReference type="GO" id="GO:0016020">
    <property type="term" value="C:membrane"/>
    <property type="evidence" value="ECO:0007669"/>
    <property type="project" value="UniProtKB-SubCell"/>
</dbReference>
<feature type="transmembrane region" description="Helical" evidence="8">
    <location>
        <begin position="81"/>
        <end position="105"/>
    </location>
</feature>
<evidence type="ECO:0000313" key="11">
    <source>
        <dbReference type="Proteomes" id="UP000028045"/>
    </source>
</evidence>
<feature type="domain" description="MARVEL" evidence="9">
    <location>
        <begin position="22"/>
        <end position="167"/>
    </location>
</feature>
<evidence type="ECO:0000256" key="6">
    <source>
        <dbReference type="ARBA" id="ARBA00023157"/>
    </source>
</evidence>
<dbReference type="EMBL" id="KL647681">
    <property type="protein sequence ID" value="KEY74009.1"/>
    <property type="molecule type" value="Genomic_DNA"/>
</dbReference>
<feature type="region of interest" description="Disordered" evidence="7">
    <location>
        <begin position="495"/>
        <end position="525"/>
    </location>
</feature>
<keyword evidence="4 8" id="KW-1133">Transmembrane helix</keyword>
<name>A0A084B8Y0_STACB</name>
<protein>
    <recommendedName>
        <fullName evidence="9">MARVEL domain-containing protein</fullName>
    </recommendedName>
</protein>